<keyword evidence="3" id="KW-0238">DNA-binding</keyword>
<dbReference type="InterPro" id="IPR050313">
    <property type="entry name" value="Carb_Metab_HTH_regulators"/>
</dbReference>
<accession>A0A212RKE2</accession>
<dbReference type="Pfam" id="PF08220">
    <property type="entry name" value="HTH_DeoR"/>
    <property type="match status" value="1"/>
</dbReference>
<dbReference type="Gene3D" id="3.40.50.1360">
    <property type="match status" value="1"/>
</dbReference>
<dbReference type="InterPro" id="IPR014036">
    <property type="entry name" value="DeoR-like_C"/>
</dbReference>
<evidence type="ECO:0000313" key="7">
    <source>
        <dbReference type="Proteomes" id="UP000197065"/>
    </source>
</evidence>
<dbReference type="InterPro" id="IPR037171">
    <property type="entry name" value="NagB/RpiA_transferase-like"/>
</dbReference>
<dbReference type="SMART" id="SM01134">
    <property type="entry name" value="DeoRC"/>
    <property type="match status" value="1"/>
</dbReference>
<dbReference type="Pfam" id="PF00455">
    <property type="entry name" value="DeoRC"/>
    <property type="match status" value="1"/>
</dbReference>
<dbReference type="InterPro" id="IPR001034">
    <property type="entry name" value="DeoR_HTH"/>
</dbReference>
<dbReference type="GO" id="GO:0003700">
    <property type="term" value="F:DNA-binding transcription factor activity"/>
    <property type="evidence" value="ECO:0007669"/>
    <property type="project" value="InterPro"/>
</dbReference>
<keyword evidence="1" id="KW-0678">Repressor</keyword>
<gene>
    <name evidence="6" type="ORF">SAMN07250955_11026</name>
</gene>
<feature type="domain" description="HTH deoR-type" evidence="5">
    <location>
        <begin position="3"/>
        <end position="58"/>
    </location>
</feature>
<dbReference type="InterPro" id="IPR036390">
    <property type="entry name" value="WH_DNA-bd_sf"/>
</dbReference>
<proteinExistence type="predicted"/>
<reference evidence="6 7" key="1">
    <citation type="submission" date="2017-06" db="EMBL/GenBank/DDBJ databases">
        <authorList>
            <person name="Kim H.J."/>
            <person name="Triplett B.A."/>
        </authorList>
    </citation>
    <scope>NUCLEOTIDE SEQUENCE [LARGE SCALE GENOMIC DNA]</scope>
    <source>
        <strain evidence="6 7">B29T1</strain>
    </source>
</reference>
<dbReference type="AlphaFoldDB" id="A0A212RKE2"/>
<keyword evidence="4" id="KW-0804">Transcription</keyword>
<dbReference type="Proteomes" id="UP000197065">
    <property type="component" value="Unassembled WGS sequence"/>
</dbReference>
<evidence type="ECO:0000256" key="4">
    <source>
        <dbReference type="ARBA" id="ARBA00023163"/>
    </source>
</evidence>
<evidence type="ECO:0000259" key="5">
    <source>
        <dbReference type="PROSITE" id="PS51000"/>
    </source>
</evidence>
<evidence type="ECO:0000313" key="6">
    <source>
        <dbReference type="EMBL" id="SNB72938.1"/>
    </source>
</evidence>
<evidence type="ECO:0000256" key="1">
    <source>
        <dbReference type="ARBA" id="ARBA00022491"/>
    </source>
</evidence>
<dbReference type="InterPro" id="IPR018356">
    <property type="entry name" value="Tscrpt_reg_HTH_DeoR_CS"/>
</dbReference>
<dbReference type="PRINTS" id="PR00037">
    <property type="entry name" value="HTHLACR"/>
</dbReference>
<dbReference type="PROSITE" id="PS00894">
    <property type="entry name" value="HTH_DEOR_1"/>
    <property type="match status" value="1"/>
</dbReference>
<dbReference type="GO" id="GO:0003677">
    <property type="term" value="F:DNA binding"/>
    <property type="evidence" value="ECO:0007669"/>
    <property type="project" value="UniProtKB-KW"/>
</dbReference>
<keyword evidence="7" id="KW-1185">Reference proteome</keyword>
<keyword evidence="2" id="KW-0805">Transcription regulation</keyword>
<dbReference type="EMBL" id="FYEH01000010">
    <property type="protein sequence ID" value="SNB72938.1"/>
    <property type="molecule type" value="Genomic_DNA"/>
</dbReference>
<dbReference type="OrthoDB" id="9814815at2"/>
<dbReference type="SUPFAM" id="SSF100950">
    <property type="entry name" value="NagB/RpiA/CoA transferase-like"/>
    <property type="match status" value="1"/>
</dbReference>
<dbReference type="SMART" id="SM00420">
    <property type="entry name" value="HTH_DEOR"/>
    <property type="match status" value="1"/>
</dbReference>
<dbReference type="RefSeq" id="WP_088562110.1">
    <property type="nucleotide sequence ID" value="NZ_FYEH01000010.1"/>
</dbReference>
<dbReference type="PANTHER" id="PTHR30363:SF4">
    <property type="entry name" value="GLYCEROL-3-PHOSPHATE REGULON REPRESSOR"/>
    <property type="match status" value="1"/>
</dbReference>
<dbReference type="Gene3D" id="1.10.10.10">
    <property type="entry name" value="Winged helix-like DNA-binding domain superfamily/Winged helix DNA-binding domain"/>
    <property type="match status" value="1"/>
</dbReference>
<evidence type="ECO:0000256" key="2">
    <source>
        <dbReference type="ARBA" id="ARBA00023015"/>
    </source>
</evidence>
<dbReference type="PANTHER" id="PTHR30363">
    <property type="entry name" value="HTH-TYPE TRANSCRIPTIONAL REGULATOR SRLR-RELATED"/>
    <property type="match status" value="1"/>
</dbReference>
<dbReference type="SUPFAM" id="SSF46785">
    <property type="entry name" value="Winged helix' DNA-binding domain"/>
    <property type="match status" value="1"/>
</dbReference>
<organism evidence="6 7">
    <name type="scientific">Arboricoccus pini</name>
    <dbReference type="NCBI Taxonomy" id="1963835"/>
    <lineage>
        <taxon>Bacteria</taxon>
        <taxon>Pseudomonadati</taxon>
        <taxon>Pseudomonadota</taxon>
        <taxon>Alphaproteobacteria</taxon>
        <taxon>Geminicoccales</taxon>
        <taxon>Geminicoccaceae</taxon>
        <taxon>Arboricoccus</taxon>
    </lineage>
</organism>
<protein>
    <submittedName>
        <fullName evidence="6">Transcriptional regulator, DeoR family</fullName>
    </submittedName>
</protein>
<sequence length="259" mass="27908">MWTPERHHRILSLINSAGRLKTEEVAQAFGVSRETVRRDLLELESAGHLRRVHGGAVAREVAPEEPFSTRTQTRRQEKEEIAMAAAGLIEPGQTCFIDAGTTTLAFARALGSVGGLRIITNSLDIAGILMRDGHEVVLLGGALTSDVPATFGPLALQAIDHFVADVAVIGPVAVDARHGIMNYELHEAELARAMIDRAKQTLILADHTKLGASSRVVVCKLAQTHMLITDRQGDSEILAELRIKGLSSILVAGQPRDLV</sequence>
<evidence type="ECO:0000256" key="3">
    <source>
        <dbReference type="ARBA" id="ARBA00023125"/>
    </source>
</evidence>
<dbReference type="InterPro" id="IPR036388">
    <property type="entry name" value="WH-like_DNA-bd_sf"/>
</dbReference>
<name>A0A212RKE2_9PROT</name>
<dbReference type="PROSITE" id="PS51000">
    <property type="entry name" value="HTH_DEOR_2"/>
    <property type="match status" value="1"/>
</dbReference>